<name>A0ABT7QMZ1_9GAMM</name>
<evidence type="ECO:0000313" key="1">
    <source>
        <dbReference type="EMBL" id="MDM5147903.1"/>
    </source>
</evidence>
<protein>
    <submittedName>
        <fullName evidence="1">Uncharacterized protein</fullName>
    </submittedName>
</protein>
<sequence>MDNIHAETAYEYGYYGQGITVAVVDVYGHGLVNVSAAIMVQIEGTVQA</sequence>
<keyword evidence="2" id="KW-1185">Reference proteome</keyword>
<evidence type="ECO:0000313" key="2">
    <source>
        <dbReference type="Proteomes" id="UP001168167"/>
    </source>
</evidence>
<accession>A0ABT7QMZ1</accession>
<reference evidence="1" key="1">
    <citation type="submission" date="2022-08" db="EMBL/GenBank/DDBJ databases">
        <authorList>
            <person name="Dzunkova M."/>
            <person name="La Clair J."/>
            <person name="Tyml T."/>
            <person name="Doud D."/>
            <person name="Schulz F."/>
            <person name="Piquer S."/>
            <person name="Porcel Sanchis D."/>
            <person name="Osborn A."/>
            <person name="Robinson D."/>
            <person name="Louie K.B."/>
            <person name="Bowen B.P."/>
            <person name="Bowers R."/>
            <person name="Lee J."/>
            <person name="Arnau Llombart V."/>
            <person name="Diaz Villanueva W."/>
            <person name="Gosliner T."/>
            <person name="Northen T."/>
            <person name="Cheng J.-F."/>
            <person name="Burkart M.D."/>
            <person name="Woyke T."/>
        </authorList>
    </citation>
    <scope>NUCLEOTIDE SEQUENCE</scope>
    <source>
        <strain evidence="1">Df01</strain>
    </source>
</reference>
<comment type="caution">
    <text evidence="1">The sequence shown here is derived from an EMBL/GenBank/DDBJ whole genome shotgun (WGS) entry which is preliminary data.</text>
</comment>
<proteinExistence type="predicted"/>
<organism evidence="1 2">
    <name type="scientific">Candidatus Doriopsillibacter californiensis</name>
    <dbReference type="NCBI Taxonomy" id="2970740"/>
    <lineage>
        <taxon>Bacteria</taxon>
        <taxon>Pseudomonadati</taxon>
        <taxon>Pseudomonadota</taxon>
        <taxon>Gammaproteobacteria</taxon>
        <taxon>Candidatus Tethybacterales</taxon>
        <taxon>Candidatus Persebacteraceae</taxon>
        <taxon>Candidatus Doriopsillibacter</taxon>
    </lineage>
</organism>
<dbReference type="EMBL" id="JANQAO010000003">
    <property type="protein sequence ID" value="MDM5147903.1"/>
    <property type="molecule type" value="Genomic_DNA"/>
</dbReference>
<gene>
    <name evidence="1" type="ORF">NQX30_05920</name>
</gene>
<dbReference type="Proteomes" id="UP001168167">
    <property type="component" value="Unassembled WGS sequence"/>
</dbReference>
<reference evidence="1" key="2">
    <citation type="journal article" date="2023" name="Microbiome">
        <title>Synthase-selected sorting approach identifies a beta-lactone synthase in a nudibranch symbiotic bacterium.</title>
        <authorList>
            <person name="Dzunkova M."/>
            <person name="La Clair J.J."/>
            <person name="Tyml T."/>
            <person name="Doud D."/>
            <person name="Schulz F."/>
            <person name="Piquer-Esteban S."/>
            <person name="Porcel Sanchis D."/>
            <person name="Osborn A."/>
            <person name="Robinson D."/>
            <person name="Louie K.B."/>
            <person name="Bowen B.P."/>
            <person name="Bowers R.M."/>
            <person name="Lee J."/>
            <person name="Arnau V."/>
            <person name="Diaz-Villanueva W."/>
            <person name="Stepanauskas R."/>
            <person name="Gosliner T."/>
            <person name="Date S.V."/>
            <person name="Northen T.R."/>
            <person name="Cheng J.F."/>
            <person name="Burkart M.D."/>
            <person name="Woyke T."/>
        </authorList>
    </citation>
    <scope>NUCLEOTIDE SEQUENCE</scope>
    <source>
        <strain evidence="1">Df01</strain>
    </source>
</reference>